<dbReference type="RefSeq" id="WP_345767096.1">
    <property type="nucleotide sequence ID" value="NZ_CP154834.1"/>
</dbReference>
<dbReference type="AlphaFoldDB" id="A0AAU6WTH0"/>
<protein>
    <submittedName>
        <fullName evidence="1">Uncharacterized protein</fullName>
    </submittedName>
</protein>
<proteinExistence type="predicted"/>
<evidence type="ECO:0000313" key="2">
    <source>
        <dbReference type="Proteomes" id="UP001463665"/>
    </source>
</evidence>
<accession>A0AAU6WTH0</accession>
<reference evidence="1 2" key="1">
    <citation type="submission" date="2024-04" db="EMBL/GenBank/DDBJ databases">
        <title>Genome sequencing and assembly of rice foliar adapted Chryseobacterium endophyticum OsEnb-ALM-A6.</title>
        <authorList>
            <person name="Kumar S."/>
            <person name="Javed M."/>
            <person name="Chouhan V."/>
            <person name="Charishma K."/>
            <person name="Patel A."/>
            <person name="Kumar M."/>
            <person name="Sahu K.P."/>
            <person name="Kumar A."/>
        </authorList>
    </citation>
    <scope>NUCLEOTIDE SEQUENCE [LARGE SCALE GENOMIC DNA]</scope>
    <source>
        <strain evidence="1 2">OsEnb-ALM-A6</strain>
    </source>
</reference>
<dbReference type="Proteomes" id="UP001463665">
    <property type="component" value="Chromosome"/>
</dbReference>
<name>A0AAU6WTH0_9FLAO</name>
<sequence>MNINTDQIDNFIAGTSEALNPLTMGYGMVTLHEVSHKYNNLIDGIVGSDGKEYPASSIYGVQGDNVKKMNIIRTELDASGNFTLPFGQRRSYSPLDEGGVNFHPFSSEAKSIGPSKVNPKKDLFIKTPYNKFK</sequence>
<evidence type="ECO:0000313" key="1">
    <source>
        <dbReference type="EMBL" id="XAO75365.1"/>
    </source>
</evidence>
<gene>
    <name evidence="1" type="ORF">AAFP95_05305</name>
</gene>
<dbReference type="EMBL" id="CP154834">
    <property type="protein sequence ID" value="XAO75365.1"/>
    <property type="molecule type" value="Genomic_DNA"/>
</dbReference>
<organism evidence="1 2">
    <name type="scientific">Chryseobacterium endophyticum</name>
    <dbReference type="NCBI Taxonomy" id="1854762"/>
    <lineage>
        <taxon>Bacteria</taxon>
        <taxon>Pseudomonadati</taxon>
        <taxon>Bacteroidota</taxon>
        <taxon>Flavobacteriia</taxon>
        <taxon>Flavobacteriales</taxon>
        <taxon>Weeksellaceae</taxon>
        <taxon>Chryseobacterium group</taxon>
        <taxon>Chryseobacterium</taxon>
    </lineage>
</organism>
<keyword evidence="2" id="KW-1185">Reference proteome</keyword>